<organism evidence="17 18">
    <name type="scientific">Micromonospora olivasterospora</name>
    <dbReference type="NCBI Taxonomy" id="1880"/>
    <lineage>
        <taxon>Bacteria</taxon>
        <taxon>Bacillati</taxon>
        <taxon>Actinomycetota</taxon>
        <taxon>Actinomycetes</taxon>
        <taxon>Micromonosporales</taxon>
        <taxon>Micromonosporaceae</taxon>
        <taxon>Micromonospora</taxon>
    </lineage>
</organism>
<evidence type="ECO:0000256" key="3">
    <source>
        <dbReference type="ARBA" id="ARBA00015681"/>
    </source>
</evidence>
<evidence type="ECO:0000256" key="1">
    <source>
        <dbReference type="ARBA" id="ARBA00004141"/>
    </source>
</evidence>
<dbReference type="PROSITE" id="PS51343">
    <property type="entry name" value="PII_GLNB_DOM"/>
    <property type="match status" value="1"/>
</dbReference>
<feature type="compositionally biased region" description="Basic residues" evidence="14">
    <location>
        <begin position="462"/>
        <end position="474"/>
    </location>
</feature>
<evidence type="ECO:0000256" key="2">
    <source>
        <dbReference type="ARBA" id="ARBA00005887"/>
    </source>
</evidence>
<dbReference type="Gene3D" id="3.30.70.120">
    <property type="match status" value="1"/>
</dbReference>
<dbReference type="AlphaFoldDB" id="A0A562IDY7"/>
<dbReference type="InterPro" id="IPR002332">
    <property type="entry name" value="N-reg_PII_urydylation_site"/>
</dbReference>
<evidence type="ECO:0000256" key="14">
    <source>
        <dbReference type="SAM" id="MobiDB-lite"/>
    </source>
</evidence>
<dbReference type="EMBL" id="VLKE01000001">
    <property type="protein sequence ID" value="TWH68834.1"/>
    <property type="molecule type" value="Genomic_DNA"/>
</dbReference>
<dbReference type="InterPro" id="IPR011322">
    <property type="entry name" value="N-reg_PII-like_a/b"/>
</dbReference>
<keyword evidence="9 15" id="KW-0472">Membrane</keyword>
<feature type="transmembrane region" description="Helical" evidence="15">
    <location>
        <begin position="12"/>
        <end position="33"/>
    </location>
</feature>
<dbReference type="InterPro" id="IPR029020">
    <property type="entry name" value="Ammonium/urea_transptr"/>
</dbReference>
<dbReference type="PRINTS" id="PR00340">
    <property type="entry name" value="PIIGLNB"/>
</dbReference>
<dbReference type="GO" id="GO:0005886">
    <property type="term" value="C:plasma membrane"/>
    <property type="evidence" value="ECO:0007669"/>
    <property type="project" value="TreeGrafter"/>
</dbReference>
<feature type="compositionally biased region" description="Basic and acidic residues" evidence="14">
    <location>
        <begin position="451"/>
        <end position="461"/>
    </location>
</feature>
<keyword evidence="6 15" id="KW-0812">Transmembrane</keyword>
<evidence type="ECO:0000256" key="10">
    <source>
        <dbReference type="ARBA" id="ARBA00023177"/>
    </source>
</evidence>
<dbReference type="InterPro" id="IPR024041">
    <property type="entry name" value="NH4_transpt_AmtB-like_dom"/>
</dbReference>
<evidence type="ECO:0000256" key="4">
    <source>
        <dbReference type="ARBA" id="ARBA00022448"/>
    </source>
</evidence>
<dbReference type="InterPro" id="IPR001905">
    <property type="entry name" value="Ammonium_transpt"/>
</dbReference>
<protein>
    <recommendedName>
        <fullName evidence="11">Ammonium transporter</fullName>
    </recommendedName>
    <alternativeName>
        <fullName evidence="3">Nitrogen regulatory protein P-II</fullName>
    </alternativeName>
</protein>
<evidence type="ECO:0000256" key="12">
    <source>
        <dbReference type="PIRSR" id="PIRSR602187-50"/>
    </source>
</evidence>
<sequence>MPEAPTIDAGNTVWLLVSTALVLLMTPGLALFYGGLNRAKGVLNMMMMSFSAIGLISVLWWFYGFSVAFGTDVNGLWGDPGVYLGTKTFLAETDLWGATADNPSGIGVPLYVFMAFQMVFAVITVALISGAVSDRAKFGGWLLFAFGWATLVYFPVAHWVWGGGIVGAKLHALDFAGGTAVHINAGAAALALALVLGKRLGWPREGMKPHNIPLVALGAGLLWFGWFGFNAGSELTVDSVAGLAFLNTQLATAAAVLGWIAVEWIKDRKPTMVGASSGAVAGLVAITPACGFVTPWAAVLLGIVAGVVCALAISLKYRLGYDDSLDVVGVHFVGGWIGSLWLGLFATNSVNSAIGDVIGASDGLFYGGGLTQLGRQALAGLIVTAWSFGVAWVLAFAIEKTMGFRLRPEAEVEGIDIAEHAESGYDLSPAGGGSGSAFALAGIGGTAARPAPEDAKPEAAARRRSRIRPSRSARRSPVNVPGMEGLDMKLVTAVIKPYQLDAVKEALHALGVAGLTVSEVQGYGRQKGHTEVYRGAEYTVEFLPKIRVEVLTDELEVDKIVDAIVGAARTGKIGDGKVWVTGVEEVVRVRTGERGLDAL</sequence>
<feature type="transmembrane region" description="Helical" evidence="15">
    <location>
        <begin position="141"/>
        <end position="161"/>
    </location>
</feature>
<feature type="transmembrane region" description="Helical" evidence="15">
    <location>
        <begin position="241"/>
        <end position="260"/>
    </location>
</feature>
<dbReference type="Pfam" id="PF00543">
    <property type="entry name" value="P-II"/>
    <property type="match status" value="1"/>
</dbReference>
<keyword evidence="18" id="KW-1185">Reference proteome</keyword>
<dbReference type="PROSITE" id="PS00638">
    <property type="entry name" value="PII_GLNB_CTER"/>
    <property type="match status" value="1"/>
</dbReference>
<evidence type="ECO:0000256" key="15">
    <source>
        <dbReference type="SAM" id="Phobius"/>
    </source>
</evidence>
<reference evidence="17 18" key="1">
    <citation type="submission" date="2019-07" db="EMBL/GenBank/DDBJ databases">
        <title>R&amp;d 2014.</title>
        <authorList>
            <person name="Klenk H.-P."/>
        </authorList>
    </citation>
    <scope>NUCLEOTIDE SEQUENCE [LARGE SCALE GENOMIC DNA]</scope>
    <source>
        <strain evidence="17 18">DSM 43868</strain>
    </source>
</reference>
<comment type="caution">
    <text evidence="17">The sequence shown here is derived from an EMBL/GenBank/DDBJ whole genome shotgun (WGS) entry which is preliminary data.</text>
</comment>
<feature type="transmembrane region" description="Helical" evidence="15">
    <location>
        <begin position="295"/>
        <end position="315"/>
    </location>
</feature>
<keyword evidence="10" id="KW-0924">Ammonia transport</keyword>
<feature type="transmembrane region" description="Helical" evidence="15">
    <location>
        <begin position="212"/>
        <end position="229"/>
    </location>
</feature>
<dbReference type="GO" id="GO:0030234">
    <property type="term" value="F:enzyme regulator activity"/>
    <property type="evidence" value="ECO:0007669"/>
    <property type="project" value="InterPro"/>
</dbReference>
<evidence type="ECO:0000259" key="16">
    <source>
        <dbReference type="Pfam" id="PF00909"/>
    </source>
</evidence>
<feature type="transmembrane region" description="Helical" evidence="15">
    <location>
        <begin position="45"/>
        <end position="63"/>
    </location>
</feature>
<dbReference type="PANTHER" id="PTHR43029:SF10">
    <property type="entry name" value="AMMONIUM TRANSPORTER MEP2"/>
    <property type="match status" value="1"/>
</dbReference>
<dbReference type="InterPro" id="IPR015867">
    <property type="entry name" value="N-reg_PII/ATP_PRibTrfase_C"/>
</dbReference>
<keyword evidence="8 15" id="KW-1133">Transmembrane helix</keyword>
<evidence type="ECO:0000256" key="13">
    <source>
        <dbReference type="RuleBase" id="RU003936"/>
    </source>
</evidence>
<dbReference type="InterPro" id="IPR002187">
    <property type="entry name" value="N-reg_PII"/>
</dbReference>
<dbReference type="NCBIfam" id="TIGR00836">
    <property type="entry name" value="amt"/>
    <property type="match status" value="1"/>
</dbReference>
<dbReference type="PANTHER" id="PTHR43029">
    <property type="entry name" value="AMMONIUM TRANSPORTER MEP2"/>
    <property type="match status" value="1"/>
</dbReference>
<feature type="modified residue" description="O-UMP-tyrosine" evidence="12">
    <location>
        <position position="538"/>
    </location>
</feature>
<evidence type="ECO:0000256" key="5">
    <source>
        <dbReference type="ARBA" id="ARBA00022553"/>
    </source>
</evidence>
<dbReference type="Proteomes" id="UP000319825">
    <property type="component" value="Unassembled WGS sequence"/>
</dbReference>
<dbReference type="SUPFAM" id="SSF54913">
    <property type="entry name" value="GlnB-like"/>
    <property type="match status" value="1"/>
</dbReference>
<evidence type="ECO:0000256" key="9">
    <source>
        <dbReference type="ARBA" id="ARBA00023136"/>
    </source>
</evidence>
<dbReference type="SMART" id="SM00938">
    <property type="entry name" value="P-II"/>
    <property type="match status" value="1"/>
</dbReference>
<feature type="transmembrane region" description="Helical" evidence="15">
    <location>
        <begin position="181"/>
        <end position="200"/>
    </location>
</feature>
<evidence type="ECO:0000313" key="17">
    <source>
        <dbReference type="EMBL" id="TWH68834.1"/>
    </source>
</evidence>
<evidence type="ECO:0000313" key="18">
    <source>
        <dbReference type="Proteomes" id="UP000319825"/>
    </source>
</evidence>
<feature type="region of interest" description="Disordered" evidence="14">
    <location>
        <begin position="448"/>
        <end position="480"/>
    </location>
</feature>
<comment type="similarity">
    <text evidence="13">Belongs to the P(II) protein family.</text>
</comment>
<dbReference type="Pfam" id="PF00909">
    <property type="entry name" value="Ammonium_transp"/>
    <property type="match status" value="1"/>
</dbReference>
<dbReference type="InterPro" id="IPR017918">
    <property type="entry name" value="N-reg_PII_CS"/>
</dbReference>
<dbReference type="InterPro" id="IPR018047">
    <property type="entry name" value="Ammonium_transpt_CS"/>
</dbReference>
<gene>
    <name evidence="17" type="ORF">JD77_03835</name>
</gene>
<keyword evidence="7" id="KW-0547">Nucleotide-binding</keyword>
<dbReference type="GO" id="GO:0008519">
    <property type="term" value="F:ammonium channel activity"/>
    <property type="evidence" value="ECO:0007669"/>
    <property type="project" value="InterPro"/>
</dbReference>
<dbReference type="GO" id="GO:0000166">
    <property type="term" value="F:nucleotide binding"/>
    <property type="evidence" value="ECO:0007669"/>
    <property type="project" value="UniProtKB-KW"/>
</dbReference>
<feature type="transmembrane region" description="Helical" evidence="15">
    <location>
        <begin position="327"/>
        <end position="346"/>
    </location>
</feature>
<feature type="transmembrane region" description="Helical" evidence="15">
    <location>
        <begin position="110"/>
        <end position="129"/>
    </location>
</feature>
<dbReference type="Gene3D" id="1.10.3430.10">
    <property type="entry name" value="Ammonium transporter AmtB like domains"/>
    <property type="match status" value="1"/>
</dbReference>
<evidence type="ECO:0000256" key="6">
    <source>
        <dbReference type="ARBA" id="ARBA00022692"/>
    </source>
</evidence>
<dbReference type="SUPFAM" id="SSF111352">
    <property type="entry name" value="Ammonium transporter"/>
    <property type="match status" value="1"/>
</dbReference>
<dbReference type="GO" id="GO:0006808">
    <property type="term" value="P:regulation of nitrogen utilization"/>
    <property type="evidence" value="ECO:0007669"/>
    <property type="project" value="InterPro"/>
</dbReference>
<evidence type="ECO:0000256" key="8">
    <source>
        <dbReference type="ARBA" id="ARBA00022989"/>
    </source>
</evidence>
<feature type="transmembrane region" description="Helical" evidence="15">
    <location>
        <begin position="272"/>
        <end position="289"/>
    </location>
</feature>
<keyword evidence="5 12" id="KW-0597">Phosphoprotein</keyword>
<feature type="domain" description="Ammonium transporter AmtB-like" evidence="16">
    <location>
        <begin position="13"/>
        <end position="425"/>
    </location>
</feature>
<accession>A0A562IDY7</accession>
<comment type="similarity">
    <text evidence="2">Belongs to the ammonia transporter channel (TC 1.A.11.2) family.</text>
</comment>
<evidence type="ECO:0000256" key="7">
    <source>
        <dbReference type="ARBA" id="ARBA00022741"/>
    </source>
</evidence>
<dbReference type="OrthoDB" id="9814202at2"/>
<dbReference type="PROSITE" id="PS01219">
    <property type="entry name" value="AMMONIUM_TRANSP"/>
    <property type="match status" value="1"/>
</dbReference>
<proteinExistence type="inferred from homology"/>
<keyword evidence="4" id="KW-0813">Transport</keyword>
<name>A0A562IDY7_MICOL</name>
<feature type="transmembrane region" description="Helical" evidence="15">
    <location>
        <begin position="377"/>
        <end position="398"/>
    </location>
</feature>
<dbReference type="PROSITE" id="PS00496">
    <property type="entry name" value="PII_GLNB_UMP"/>
    <property type="match status" value="1"/>
</dbReference>
<comment type="subcellular location">
    <subcellularLocation>
        <location evidence="1">Membrane</location>
        <topology evidence="1">Multi-pass membrane protein</topology>
    </subcellularLocation>
</comment>
<evidence type="ECO:0000256" key="11">
    <source>
        <dbReference type="ARBA" id="ARBA00050025"/>
    </source>
</evidence>